<evidence type="ECO:0000256" key="15">
    <source>
        <dbReference type="ARBA" id="ARBA00049032"/>
    </source>
</evidence>
<dbReference type="PANTHER" id="PTHR47966">
    <property type="entry name" value="BETA-SITE APP-CLEAVING ENZYME, ISOFORM A-RELATED"/>
    <property type="match status" value="1"/>
</dbReference>
<evidence type="ECO:0000259" key="20">
    <source>
        <dbReference type="PROSITE" id="PS51462"/>
    </source>
</evidence>
<comment type="catalytic activity">
    <reaction evidence="13">
        <text>N(6)-methyl-ATP + H2O = N(6)-methyl-AMP + diphosphate + H(+)</text>
        <dbReference type="Rhea" id="RHEA:67608"/>
        <dbReference type="ChEBI" id="CHEBI:15377"/>
        <dbReference type="ChEBI" id="CHEBI:15378"/>
        <dbReference type="ChEBI" id="CHEBI:33019"/>
        <dbReference type="ChEBI" id="CHEBI:144842"/>
        <dbReference type="ChEBI" id="CHEBI:172873"/>
    </reaction>
    <physiologicalReaction direction="left-to-right" evidence="13">
        <dbReference type="Rhea" id="RHEA:67609"/>
    </physiologicalReaction>
</comment>
<evidence type="ECO:0000256" key="3">
    <source>
        <dbReference type="ARBA" id="ARBA00024459"/>
    </source>
</evidence>
<evidence type="ECO:0000256" key="14">
    <source>
        <dbReference type="ARBA" id="ARBA00048894"/>
    </source>
</evidence>
<dbReference type="CDD" id="cd03427">
    <property type="entry name" value="NUDIX_MTH1_Nudt1"/>
    <property type="match status" value="1"/>
</dbReference>
<gene>
    <name evidence="22" type="ORF">RDB_LOCUS133692</name>
</gene>
<evidence type="ECO:0000256" key="1">
    <source>
        <dbReference type="ARBA" id="ARBA00007447"/>
    </source>
</evidence>
<dbReference type="GO" id="GO:0042262">
    <property type="term" value="P:DNA protection"/>
    <property type="evidence" value="ECO:0007669"/>
    <property type="project" value="InterPro"/>
</dbReference>
<comment type="function">
    <text evidence="16">Oxidized purine nucleoside triphosphate hydrolase which is a prominent sanitizer of the oxidized nucleotide pool. Catalyzes the hydrolysis of 2-oxo-dATP (2-hydroxy-dATP) into 2-oxo-dAMP. Also has a significant hydrolase activity toward 2-oxo-ATP, 8-oxo-dGTP and 8-oxo-dATP. Through the hydrolysis of oxidized purine nucleoside triphosphates, prevents their incorporation into DNA and the subsequent transversions A:T to C:G and G:C to T:A. Also catalyzes the hydrolysis of methylated purine nucleoside triphosphate preventing their integration into DNA. Through this antimutagenic activity protects cells from oxidative stress.</text>
</comment>
<dbReference type="Gene3D" id="3.90.79.10">
    <property type="entry name" value="Nucleoside Triphosphate Pyrophosphohydrolase"/>
    <property type="match status" value="1"/>
</dbReference>
<feature type="region of interest" description="Disordered" evidence="18">
    <location>
        <begin position="251"/>
        <end position="274"/>
    </location>
</feature>
<evidence type="ECO:0000256" key="18">
    <source>
        <dbReference type="SAM" id="MobiDB-lite"/>
    </source>
</evidence>
<evidence type="ECO:0000256" key="10">
    <source>
        <dbReference type="ARBA" id="ARBA00030682"/>
    </source>
</evidence>
<accession>A0A8H3E3Q8</accession>
<proteinExistence type="inferred from homology"/>
<evidence type="ECO:0000256" key="4">
    <source>
        <dbReference type="ARBA" id="ARBA00024486"/>
    </source>
</evidence>
<organism evidence="22 23">
    <name type="scientific">Rhizoctonia solani</name>
    <dbReference type="NCBI Taxonomy" id="456999"/>
    <lineage>
        <taxon>Eukaryota</taxon>
        <taxon>Fungi</taxon>
        <taxon>Dikarya</taxon>
        <taxon>Basidiomycota</taxon>
        <taxon>Agaricomycotina</taxon>
        <taxon>Agaricomycetes</taxon>
        <taxon>Cantharellales</taxon>
        <taxon>Ceratobasidiaceae</taxon>
        <taxon>Rhizoctonia</taxon>
    </lineage>
</organism>
<comment type="catalytic activity">
    <reaction evidence="15">
        <text>N(6)-methyl-dATP + H2O = N(6)-methyl-dAMP + diphosphate + H(+)</text>
        <dbReference type="Rhea" id="RHEA:67604"/>
        <dbReference type="ChEBI" id="CHEBI:15377"/>
        <dbReference type="ChEBI" id="CHEBI:15378"/>
        <dbReference type="ChEBI" id="CHEBI:33019"/>
        <dbReference type="ChEBI" id="CHEBI:169976"/>
        <dbReference type="ChEBI" id="CHEBI:172872"/>
    </reaction>
    <physiologicalReaction direction="left-to-right" evidence="15">
        <dbReference type="Rhea" id="RHEA:67605"/>
    </physiologicalReaction>
</comment>
<dbReference type="InterPro" id="IPR003563">
    <property type="entry name" value="8ODP"/>
</dbReference>
<feature type="compositionally biased region" description="Polar residues" evidence="18">
    <location>
        <begin position="254"/>
        <end position="271"/>
    </location>
</feature>
<dbReference type="EC" id="3.6.1.56" evidence="6"/>
<evidence type="ECO:0000256" key="2">
    <source>
        <dbReference type="ARBA" id="ARBA00024448"/>
    </source>
</evidence>
<keyword evidence="17" id="KW-1015">Disulfide bond</keyword>
<dbReference type="GO" id="GO:0008828">
    <property type="term" value="F:dATP diphosphatase activity"/>
    <property type="evidence" value="ECO:0007669"/>
    <property type="project" value="UniProtKB-EC"/>
</dbReference>
<comment type="similarity">
    <text evidence="1">Belongs to the peptidase A1 family.</text>
</comment>
<dbReference type="Proteomes" id="UP000663827">
    <property type="component" value="Unassembled WGS sequence"/>
</dbReference>
<comment type="catalytic activity">
    <reaction evidence="2">
        <text>8-oxo-dATP + H2O = 8-oxo-dAMP + diphosphate + H(+)</text>
        <dbReference type="Rhea" id="RHEA:65396"/>
        <dbReference type="ChEBI" id="CHEBI:15377"/>
        <dbReference type="ChEBI" id="CHEBI:15378"/>
        <dbReference type="ChEBI" id="CHEBI:33019"/>
        <dbReference type="ChEBI" id="CHEBI:71361"/>
        <dbReference type="ChEBI" id="CHEBI:172871"/>
    </reaction>
    <physiologicalReaction direction="left-to-right" evidence="2">
        <dbReference type="Rhea" id="RHEA:65397"/>
    </physiologicalReaction>
</comment>
<dbReference type="SUPFAM" id="SSF50630">
    <property type="entry name" value="Acid proteases"/>
    <property type="match status" value="1"/>
</dbReference>
<feature type="region of interest" description="Disordered" evidence="18">
    <location>
        <begin position="793"/>
        <end position="820"/>
    </location>
</feature>
<evidence type="ECO:0000256" key="13">
    <source>
        <dbReference type="ARBA" id="ARBA00048002"/>
    </source>
</evidence>
<comment type="catalytic activity">
    <reaction evidence="14">
        <text>O(6)-methyl-dGTP + H2O = O(6)-methyl-dGMP + diphosphate + H(+)</text>
        <dbReference type="Rhea" id="RHEA:67600"/>
        <dbReference type="ChEBI" id="CHEBI:15377"/>
        <dbReference type="ChEBI" id="CHEBI:15378"/>
        <dbReference type="ChEBI" id="CHEBI:33019"/>
        <dbReference type="ChEBI" id="CHEBI:169974"/>
        <dbReference type="ChEBI" id="CHEBI:169975"/>
    </reaction>
    <physiologicalReaction direction="left-to-right" evidence="14">
        <dbReference type="Rhea" id="RHEA:67601"/>
    </physiologicalReaction>
</comment>
<dbReference type="Pfam" id="PF00293">
    <property type="entry name" value="NUDIX"/>
    <property type="match status" value="1"/>
</dbReference>
<dbReference type="PRINTS" id="PR01403">
    <property type="entry name" value="8OXTPHPHTASE"/>
</dbReference>
<evidence type="ECO:0000256" key="16">
    <source>
        <dbReference type="ARBA" id="ARBA00053094"/>
    </source>
</evidence>
<evidence type="ECO:0000256" key="9">
    <source>
        <dbReference type="ARBA" id="ARBA00030634"/>
    </source>
</evidence>
<dbReference type="GO" id="GO:0006508">
    <property type="term" value="P:proteolysis"/>
    <property type="evidence" value="ECO:0007669"/>
    <property type="project" value="InterPro"/>
</dbReference>
<feature type="transmembrane region" description="Helical" evidence="19">
    <location>
        <begin position="742"/>
        <end position="769"/>
    </location>
</feature>
<evidence type="ECO:0000256" key="5">
    <source>
        <dbReference type="ARBA" id="ARBA00024596"/>
    </source>
</evidence>
<dbReference type="GO" id="GO:0004190">
    <property type="term" value="F:aspartic-type endopeptidase activity"/>
    <property type="evidence" value="ECO:0007669"/>
    <property type="project" value="InterPro"/>
</dbReference>
<dbReference type="InterPro" id="IPR000086">
    <property type="entry name" value="NUDIX_hydrolase_dom"/>
</dbReference>
<name>A0A8H3E3Q8_9AGAM</name>
<dbReference type="CDD" id="cd05471">
    <property type="entry name" value="pepsin_like"/>
    <property type="match status" value="1"/>
</dbReference>
<evidence type="ECO:0000256" key="12">
    <source>
        <dbReference type="ARBA" id="ARBA00032071"/>
    </source>
</evidence>
<feature type="domain" description="Peptidase A1" evidence="21">
    <location>
        <begin position="286"/>
        <end position="620"/>
    </location>
</feature>
<evidence type="ECO:0000256" key="11">
    <source>
        <dbReference type="ARBA" id="ARBA00031927"/>
    </source>
</evidence>
<evidence type="ECO:0000313" key="23">
    <source>
        <dbReference type="Proteomes" id="UP000663827"/>
    </source>
</evidence>
<comment type="catalytic activity">
    <reaction evidence="4">
        <text>8-oxo-dGTP + H2O = 8-oxo-dGMP + diphosphate + H(+)</text>
        <dbReference type="Rhea" id="RHEA:31575"/>
        <dbReference type="ChEBI" id="CHEBI:15377"/>
        <dbReference type="ChEBI" id="CHEBI:15378"/>
        <dbReference type="ChEBI" id="CHEBI:33019"/>
        <dbReference type="ChEBI" id="CHEBI:63224"/>
        <dbReference type="ChEBI" id="CHEBI:77896"/>
    </reaction>
    <physiologicalReaction direction="left-to-right" evidence="4">
        <dbReference type="Rhea" id="RHEA:31576"/>
    </physiologicalReaction>
</comment>
<dbReference type="InterPro" id="IPR033121">
    <property type="entry name" value="PEPTIDASE_A1"/>
</dbReference>
<keyword evidence="19" id="KW-0812">Transmembrane</keyword>
<keyword evidence="19" id="KW-1133">Transmembrane helix</keyword>
<dbReference type="PROSITE" id="PS51767">
    <property type="entry name" value="PEPTIDASE_A1"/>
    <property type="match status" value="1"/>
</dbReference>
<comment type="catalytic activity">
    <reaction evidence="3">
        <text>2-oxo-dATP + H2O = 2-oxo-dAMP + diphosphate + H(+)</text>
        <dbReference type="Rhea" id="RHEA:31583"/>
        <dbReference type="ChEBI" id="CHEBI:15377"/>
        <dbReference type="ChEBI" id="CHEBI:15378"/>
        <dbReference type="ChEBI" id="CHEBI:33019"/>
        <dbReference type="ChEBI" id="CHEBI:63212"/>
        <dbReference type="ChEBI" id="CHEBI:77897"/>
        <dbReference type="EC" id="3.6.1.56"/>
    </reaction>
    <physiologicalReaction direction="left-to-right" evidence="3">
        <dbReference type="Rhea" id="RHEA:31584"/>
    </physiologicalReaction>
</comment>
<evidence type="ECO:0000256" key="17">
    <source>
        <dbReference type="PIRSR" id="PIRSR601461-2"/>
    </source>
</evidence>
<evidence type="ECO:0000313" key="22">
    <source>
        <dbReference type="EMBL" id="CAE7196755.1"/>
    </source>
</evidence>
<dbReference type="PANTHER" id="PTHR47966:SF51">
    <property type="entry name" value="BETA-SITE APP-CLEAVING ENZYME, ISOFORM A-RELATED"/>
    <property type="match status" value="1"/>
</dbReference>
<feature type="compositionally biased region" description="Low complexity" evidence="18">
    <location>
        <begin position="669"/>
        <end position="707"/>
    </location>
</feature>
<feature type="region of interest" description="Disordered" evidence="18">
    <location>
        <begin position="646"/>
        <end position="720"/>
    </location>
</feature>
<evidence type="ECO:0000256" key="7">
    <source>
        <dbReference type="ARBA" id="ARBA00026218"/>
    </source>
</evidence>
<dbReference type="InterPro" id="IPR034164">
    <property type="entry name" value="Pepsin-like_dom"/>
</dbReference>
<feature type="disulfide bond" evidence="17">
    <location>
        <begin position="542"/>
        <end position="580"/>
    </location>
</feature>
<dbReference type="InterPro" id="IPR015797">
    <property type="entry name" value="NUDIX_hydrolase-like_dom_sf"/>
</dbReference>
<dbReference type="AlphaFoldDB" id="A0A8H3E3Q8"/>
<comment type="catalytic activity">
    <reaction evidence="5">
        <text>2-oxo-ATP + H2O = 2-oxo-AMP + diphosphate + H(+)</text>
        <dbReference type="Rhea" id="RHEA:67392"/>
        <dbReference type="ChEBI" id="CHEBI:15377"/>
        <dbReference type="ChEBI" id="CHEBI:15378"/>
        <dbReference type="ChEBI" id="CHEBI:33019"/>
        <dbReference type="ChEBI" id="CHEBI:71395"/>
        <dbReference type="ChEBI" id="CHEBI:172878"/>
    </reaction>
    <physiologicalReaction direction="left-to-right" evidence="5">
        <dbReference type="Rhea" id="RHEA:67393"/>
    </physiologicalReaction>
</comment>
<dbReference type="Pfam" id="PF00026">
    <property type="entry name" value="Asp"/>
    <property type="match status" value="1"/>
</dbReference>
<comment type="caution">
    <text evidence="22">The sequence shown here is derived from an EMBL/GenBank/DDBJ whole genome shotgun (WGS) entry which is preliminary data.</text>
</comment>
<evidence type="ECO:0000256" key="6">
    <source>
        <dbReference type="ARBA" id="ARBA00026103"/>
    </source>
</evidence>
<evidence type="ECO:0000256" key="8">
    <source>
        <dbReference type="ARBA" id="ARBA00029673"/>
    </source>
</evidence>
<dbReference type="InterPro" id="IPR021109">
    <property type="entry name" value="Peptidase_aspartic_dom_sf"/>
</dbReference>
<dbReference type="Gene3D" id="2.40.70.10">
    <property type="entry name" value="Acid Proteases"/>
    <property type="match status" value="2"/>
</dbReference>
<reference evidence="22" key="1">
    <citation type="submission" date="2021-01" db="EMBL/GenBank/DDBJ databases">
        <authorList>
            <person name="Kaushik A."/>
        </authorList>
    </citation>
    <scope>NUCLEOTIDE SEQUENCE</scope>
    <source>
        <strain evidence="22">AG5</strain>
    </source>
</reference>
<feature type="domain" description="Nudix hydrolase" evidence="20">
    <location>
        <begin position="28"/>
        <end position="159"/>
    </location>
</feature>
<dbReference type="EMBL" id="CAJNJQ010003329">
    <property type="protein sequence ID" value="CAE7196755.1"/>
    <property type="molecule type" value="Genomic_DNA"/>
</dbReference>
<dbReference type="PROSITE" id="PS51462">
    <property type="entry name" value="NUDIX"/>
    <property type="match status" value="1"/>
</dbReference>
<dbReference type="InterPro" id="IPR001461">
    <property type="entry name" value="Aspartic_peptidase_A1"/>
</dbReference>
<dbReference type="GO" id="GO:0008413">
    <property type="term" value="F:8-oxo-7,8-dihydroguanosine triphosphate pyrophosphatase activity"/>
    <property type="evidence" value="ECO:0007669"/>
    <property type="project" value="InterPro"/>
</dbReference>
<evidence type="ECO:0000256" key="19">
    <source>
        <dbReference type="SAM" id="Phobius"/>
    </source>
</evidence>
<protein>
    <recommendedName>
        <fullName evidence="7">Oxidized purine nucleoside triphosphate hydrolase</fullName>
        <ecNumber evidence="6">3.6.1.56</ecNumber>
    </recommendedName>
    <alternativeName>
        <fullName evidence="11">2-hydroxy-dATP diphosphatase</fullName>
    </alternativeName>
    <alternativeName>
        <fullName evidence="10">7,8-dihydro-8-oxoguanine triphosphatase</fullName>
    </alternativeName>
    <alternativeName>
        <fullName evidence="9">8-oxo-dGTPase</fullName>
    </alternativeName>
    <alternativeName>
        <fullName evidence="12">Methylated purine nucleoside triphosphate hydrolase</fullName>
    </alternativeName>
    <alternativeName>
        <fullName evidence="8">Nucleoside diphosphate-linked moiety X motif 1</fullName>
    </alternativeName>
</protein>
<sequence length="820" mass="88324">MSIPPGVDPTYAQVATQGGSDDWYTYNGEIRVENVMVVDEAANKILLGYKKSGFGAGNYNPFAGPINDGEEGSDAARRDLLEQTGLEAEDIVFHGTIRVKLPTMEQSLNCSMYKVTKWKGDLKETATMKPEWFSPEAVPYSKMFDDDVHWIPLFLGPKKFVGRADFDKPEAGQDVGKLLHAVRGGSVRNIFVPVPRRAFKRHDASRVSTLTSRFCMKSIAPKITLGLLSGSALTNALRISVQRRTPAHGAVFTGLSTDPHSPQPLASVSANSSDDSDITNYNNLFYTTNLTIAGVEIPVQLDTGSTDLWVYPTTHPELFANVHNFTNVPVGVRYGKGSVDGHLAVTNVSFAGFDVDDQSFIAVTSAKDMDTMFNRGTYGIMGLGFDTLSNVVRAVETKYNATWGRSLLSNLFIQEPNTPNHIAFALERAGDLDDMAEGAFDIGEILPQYAAVNNSPQISLWPETANRWTVLLDGLTVNDSAVHLDSTFEGDNAVDPPEGKSLALLDTGASLGLIPKWAVDAIYGRIPGSVYLTKDNVWVVPCMGEAVVKFTIGGVTIPIHPLDLTNPGVYLVDGKNQTFCLNAFQPLTIDNLPFDFLLGDSFLRNVYAVYDFGDFDASGKMGKPYVKLLPLTDPKAASTSFKKNRAATLSQLPPEGDATKLSGASTPVSQSSTTTTNSTSTTGTTSNTKTTPDTNTNNVTNSNLNASLDDDTESGSSSKSNLVAALDGDSDISSTLDKLAKLAPVALALLGLNVVLLIGLITMGAIFIAKQRKQGKGASAVVGSNTRGSYAPVIKFQEDEDERSRTPVGRYDTPQYRDHA</sequence>
<evidence type="ECO:0000259" key="21">
    <source>
        <dbReference type="PROSITE" id="PS51767"/>
    </source>
</evidence>
<dbReference type="SUPFAM" id="SSF55811">
    <property type="entry name" value="Nudix"/>
    <property type="match status" value="1"/>
</dbReference>
<keyword evidence="19" id="KW-0472">Membrane</keyword>